<feature type="transmembrane region" description="Helical" evidence="9">
    <location>
        <begin position="142"/>
        <end position="164"/>
    </location>
</feature>
<evidence type="ECO:0000256" key="3">
    <source>
        <dbReference type="ARBA" id="ARBA00022448"/>
    </source>
</evidence>
<feature type="compositionally biased region" description="Polar residues" evidence="8">
    <location>
        <begin position="446"/>
        <end position="457"/>
    </location>
</feature>
<dbReference type="InterPro" id="IPR004837">
    <property type="entry name" value="NaCa_Exmemb"/>
</dbReference>
<feature type="transmembrane region" description="Helical" evidence="9">
    <location>
        <begin position="111"/>
        <end position="130"/>
    </location>
</feature>
<comment type="caution">
    <text evidence="11">The sequence shown here is derived from an EMBL/GenBank/DDBJ whole genome shotgun (WGS) entry which is preliminary data.</text>
</comment>
<feature type="region of interest" description="Disordered" evidence="8">
    <location>
        <begin position="290"/>
        <end position="335"/>
    </location>
</feature>
<reference evidence="11" key="1">
    <citation type="journal article" date="2023" name="Mol. Phylogenet. Evol.">
        <title>Genome-scale phylogeny and comparative genomics of the fungal order Sordariales.</title>
        <authorList>
            <person name="Hensen N."/>
            <person name="Bonometti L."/>
            <person name="Westerberg I."/>
            <person name="Brannstrom I.O."/>
            <person name="Guillou S."/>
            <person name="Cros-Aarteil S."/>
            <person name="Calhoun S."/>
            <person name="Haridas S."/>
            <person name="Kuo A."/>
            <person name="Mondo S."/>
            <person name="Pangilinan J."/>
            <person name="Riley R."/>
            <person name="LaButti K."/>
            <person name="Andreopoulos B."/>
            <person name="Lipzen A."/>
            <person name="Chen C."/>
            <person name="Yan M."/>
            <person name="Daum C."/>
            <person name="Ng V."/>
            <person name="Clum A."/>
            <person name="Steindorff A."/>
            <person name="Ohm R.A."/>
            <person name="Martin F."/>
            <person name="Silar P."/>
            <person name="Natvig D.O."/>
            <person name="Lalanne C."/>
            <person name="Gautier V."/>
            <person name="Ament-Velasquez S.L."/>
            <person name="Kruys A."/>
            <person name="Hutchinson M.I."/>
            <person name="Powell A.J."/>
            <person name="Barry K."/>
            <person name="Miller A.N."/>
            <person name="Grigoriev I.V."/>
            <person name="Debuchy R."/>
            <person name="Gladieux P."/>
            <person name="Hiltunen Thoren M."/>
            <person name="Johannesson H."/>
        </authorList>
    </citation>
    <scope>NUCLEOTIDE SEQUENCE</scope>
    <source>
        <strain evidence="11">CBS 892.96</strain>
    </source>
</reference>
<feature type="compositionally biased region" description="Basic residues" evidence="8">
    <location>
        <begin position="377"/>
        <end position="396"/>
    </location>
</feature>
<comment type="subcellular location">
    <subcellularLocation>
        <location evidence="1">Endomembrane system</location>
        <topology evidence="1">Multi-pass membrane protein</topology>
    </subcellularLocation>
</comment>
<feature type="transmembrane region" description="Helical" evidence="9">
    <location>
        <begin position="244"/>
        <end position="263"/>
    </location>
</feature>
<dbReference type="FunFam" id="1.20.1420.30:FF:000016">
    <property type="entry name" value="Membrane bound cation transporter"/>
    <property type="match status" value="1"/>
</dbReference>
<evidence type="ECO:0000256" key="1">
    <source>
        <dbReference type="ARBA" id="ARBA00004127"/>
    </source>
</evidence>
<evidence type="ECO:0000256" key="8">
    <source>
        <dbReference type="SAM" id="MobiDB-lite"/>
    </source>
</evidence>
<dbReference type="GO" id="GO:0006874">
    <property type="term" value="P:intracellular calcium ion homeostasis"/>
    <property type="evidence" value="ECO:0007669"/>
    <property type="project" value="TreeGrafter"/>
</dbReference>
<keyword evidence="4 9" id="KW-0812">Transmembrane</keyword>
<dbReference type="AlphaFoldDB" id="A0AAN7A5D8"/>
<proteinExistence type="inferred from homology"/>
<protein>
    <submittedName>
        <fullName evidence="11">Calcium transporter</fullName>
    </submittedName>
</protein>
<dbReference type="Proteomes" id="UP001302321">
    <property type="component" value="Unassembled WGS sequence"/>
</dbReference>
<keyword evidence="3" id="KW-0813">Transport</keyword>
<dbReference type="InterPro" id="IPR044880">
    <property type="entry name" value="NCX_ion-bd_dom_sf"/>
</dbReference>
<dbReference type="PANTHER" id="PTHR31503:SF18">
    <property type="entry name" value="CA(2+)_H(+) EXCHANGER, PUTATIVE (EUROFUNG)-RELATED"/>
    <property type="match status" value="1"/>
</dbReference>
<feature type="region of interest" description="Disordered" evidence="8">
    <location>
        <begin position="347"/>
        <end position="408"/>
    </location>
</feature>
<dbReference type="GO" id="GO:0012505">
    <property type="term" value="C:endomembrane system"/>
    <property type="evidence" value="ECO:0007669"/>
    <property type="project" value="UniProtKB-SubCell"/>
</dbReference>
<dbReference type="InterPro" id="IPR004713">
    <property type="entry name" value="CaH_exchang"/>
</dbReference>
<feature type="compositionally biased region" description="Basic and acidic residues" evidence="8">
    <location>
        <begin position="304"/>
        <end position="324"/>
    </location>
</feature>
<evidence type="ECO:0000256" key="2">
    <source>
        <dbReference type="ARBA" id="ARBA00008170"/>
    </source>
</evidence>
<keyword evidence="12" id="KW-1185">Reference proteome</keyword>
<feature type="compositionally biased region" description="Low complexity" evidence="8">
    <location>
        <begin position="475"/>
        <end position="506"/>
    </location>
</feature>
<dbReference type="FunFam" id="1.20.1420.30:FF:000011">
    <property type="entry name" value="Vacuolar calcium ion transporter"/>
    <property type="match status" value="1"/>
</dbReference>
<feature type="transmembrane region" description="Helical" evidence="9">
    <location>
        <begin position="214"/>
        <end position="232"/>
    </location>
</feature>
<dbReference type="Pfam" id="PF01699">
    <property type="entry name" value="Na_Ca_ex"/>
    <property type="match status" value="2"/>
</dbReference>
<keyword evidence="5 9" id="KW-1133">Transmembrane helix</keyword>
<dbReference type="PANTHER" id="PTHR31503">
    <property type="entry name" value="VACUOLAR CALCIUM ION TRANSPORTER"/>
    <property type="match status" value="1"/>
</dbReference>
<evidence type="ECO:0000256" key="7">
    <source>
        <dbReference type="ARBA" id="ARBA00023136"/>
    </source>
</evidence>
<feature type="transmembrane region" description="Helical" evidence="9">
    <location>
        <begin position="589"/>
        <end position="615"/>
    </location>
</feature>
<dbReference type="EMBL" id="MU866314">
    <property type="protein sequence ID" value="KAK4173874.1"/>
    <property type="molecule type" value="Genomic_DNA"/>
</dbReference>
<feature type="domain" description="Sodium/calcium exchanger membrane region" evidence="10">
    <location>
        <begin position="111"/>
        <end position="265"/>
    </location>
</feature>
<reference evidence="11" key="2">
    <citation type="submission" date="2023-05" db="EMBL/GenBank/DDBJ databases">
        <authorList>
            <consortium name="Lawrence Berkeley National Laboratory"/>
            <person name="Steindorff A."/>
            <person name="Hensen N."/>
            <person name="Bonometti L."/>
            <person name="Westerberg I."/>
            <person name="Brannstrom I.O."/>
            <person name="Guillou S."/>
            <person name="Cros-Aarteil S."/>
            <person name="Calhoun S."/>
            <person name="Haridas S."/>
            <person name="Kuo A."/>
            <person name="Mondo S."/>
            <person name="Pangilinan J."/>
            <person name="Riley R."/>
            <person name="Labutti K."/>
            <person name="Andreopoulos B."/>
            <person name="Lipzen A."/>
            <person name="Chen C."/>
            <person name="Yanf M."/>
            <person name="Daum C."/>
            <person name="Ng V."/>
            <person name="Clum A."/>
            <person name="Ohm R."/>
            <person name="Martin F."/>
            <person name="Silar P."/>
            <person name="Natvig D."/>
            <person name="Lalanne C."/>
            <person name="Gautier V."/>
            <person name="Ament-Velasquez S.L."/>
            <person name="Kruys A."/>
            <person name="Hutchinson M.I."/>
            <person name="Powell A.J."/>
            <person name="Barry K."/>
            <person name="Miller A.N."/>
            <person name="Grigoriev I.V."/>
            <person name="Debuchy R."/>
            <person name="Gladieux P."/>
            <person name="Thoren M.H."/>
            <person name="Johannesson H."/>
        </authorList>
    </citation>
    <scope>NUCLEOTIDE SEQUENCE</scope>
    <source>
        <strain evidence="11">CBS 892.96</strain>
    </source>
</reference>
<evidence type="ECO:0000256" key="4">
    <source>
        <dbReference type="ARBA" id="ARBA00022692"/>
    </source>
</evidence>
<feature type="transmembrane region" description="Helical" evidence="9">
    <location>
        <begin position="621"/>
        <end position="642"/>
    </location>
</feature>
<keyword evidence="7 9" id="KW-0472">Membrane</keyword>
<keyword evidence="6" id="KW-0406">Ion transport</keyword>
<organism evidence="11 12">
    <name type="scientific">Triangularia setosa</name>
    <dbReference type="NCBI Taxonomy" id="2587417"/>
    <lineage>
        <taxon>Eukaryota</taxon>
        <taxon>Fungi</taxon>
        <taxon>Dikarya</taxon>
        <taxon>Ascomycota</taxon>
        <taxon>Pezizomycotina</taxon>
        <taxon>Sordariomycetes</taxon>
        <taxon>Sordariomycetidae</taxon>
        <taxon>Sordariales</taxon>
        <taxon>Podosporaceae</taxon>
        <taxon>Triangularia</taxon>
    </lineage>
</organism>
<sequence>MPALEVSKKQFEASIKHVDKILPDRIRTWARAKAHGPSPLTGGPSRSRAAEPGNERGEGLQSGLADAEKQSCFKSFWLTTRAILFSSIVNVLFVFVPVGFAVRFVHMPAGVVFGVNAVAIIPMASLLSHATESIAGRMGDTVGALMNVTFGNAVELIIFIIALLKNQIRIVQASLVGSILANVLLILGMCFLLGGLRFREQIYNSTVTQTSASLLALSVMSLLIPTVFHASFSKILTADDKVLQISRGTSVILLLVYLLYLVFQLKSHSYLYESTPQHIIEMETRPGPAAHYFHSSSSLEETDSDHNTSSDEHREDNEIRRARQETSSTVPDMTLGAPVSLRLHHTGSVEDVNADATTPINSSSRDGHESAQGSSSHSHKKPKSKKTRHHLKRYHSKRDLDSDGQTQPPVRRVAFEEGPSLESQPAPTSPRPLSFTFRQLPLFTPRQSGVTINSPSNLPADFPRRTRSLPLNRGPPASSSIFDPSFSFSTTNADPRPSTTSSPTTSPDDDQSTSSPQPPLWPPIILLVVSTALISLQAEFMISSITPLLASDSGLSEAFIGLILLPIVGNAAEHLTAVTVALKNKMDLAIGVAVGSSIQIALFVTPLVVILGWAMGKEMSLFFTLFETVCVVVSAFIVSFLVLDGRSNYLEGALLVAGYVMIAVAAFFYPDVAAANDLGGGLDEALNGGPVNGTG</sequence>
<accession>A0AAN7A5D8</accession>
<feature type="transmembrane region" description="Helical" evidence="9">
    <location>
        <begin position="520"/>
        <end position="538"/>
    </location>
</feature>
<dbReference type="Gene3D" id="1.20.1420.30">
    <property type="entry name" value="NCX, central ion-binding region"/>
    <property type="match status" value="2"/>
</dbReference>
<evidence type="ECO:0000259" key="10">
    <source>
        <dbReference type="Pfam" id="PF01699"/>
    </source>
</evidence>
<evidence type="ECO:0000313" key="11">
    <source>
        <dbReference type="EMBL" id="KAK4173874.1"/>
    </source>
</evidence>
<dbReference type="GO" id="GO:0000329">
    <property type="term" value="C:fungal-type vacuole membrane"/>
    <property type="evidence" value="ECO:0007669"/>
    <property type="project" value="TreeGrafter"/>
</dbReference>
<feature type="compositionally biased region" description="Polar residues" evidence="8">
    <location>
        <begin position="355"/>
        <end position="364"/>
    </location>
</feature>
<gene>
    <name evidence="11" type="ORF">QBC36DRAFT_348396</name>
</gene>
<name>A0AAN7A5D8_9PEZI</name>
<comment type="similarity">
    <text evidence="2">Belongs to the Ca(2+):cation antiporter (CaCA) (TC 2.A.19) family.</text>
</comment>
<evidence type="ECO:0000256" key="9">
    <source>
        <dbReference type="SAM" id="Phobius"/>
    </source>
</evidence>
<feature type="transmembrane region" description="Helical" evidence="9">
    <location>
        <begin position="83"/>
        <end position="105"/>
    </location>
</feature>
<feature type="region of interest" description="Disordered" evidence="8">
    <location>
        <begin position="446"/>
        <end position="518"/>
    </location>
</feature>
<feature type="transmembrane region" description="Helical" evidence="9">
    <location>
        <begin position="649"/>
        <end position="669"/>
    </location>
</feature>
<feature type="domain" description="Sodium/calcium exchanger membrane region" evidence="10">
    <location>
        <begin position="524"/>
        <end position="667"/>
    </location>
</feature>
<dbReference type="GO" id="GO:0015369">
    <property type="term" value="F:calcium:proton antiporter activity"/>
    <property type="evidence" value="ECO:0007669"/>
    <property type="project" value="TreeGrafter"/>
</dbReference>
<feature type="transmembrane region" description="Helical" evidence="9">
    <location>
        <begin position="170"/>
        <end position="193"/>
    </location>
</feature>
<evidence type="ECO:0000256" key="5">
    <source>
        <dbReference type="ARBA" id="ARBA00022989"/>
    </source>
</evidence>
<feature type="region of interest" description="Disordered" evidence="8">
    <location>
        <begin position="33"/>
        <end position="63"/>
    </location>
</feature>
<feature type="transmembrane region" description="Helical" evidence="9">
    <location>
        <begin position="558"/>
        <end position="582"/>
    </location>
</feature>
<evidence type="ECO:0000256" key="6">
    <source>
        <dbReference type="ARBA" id="ARBA00023065"/>
    </source>
</evidence>
<evidence type="ECO:0000313" key="12">
    <source>
        <dbReference type="Proteomes" id="UP001302321"/>
    </source>
</evidence>